<feature type="region of interest" description="Disordered" evidence="1">
    <location>
        <begin position="151"/>
        <end position="260"/>
    </location>
</feature>
<evidence type="ECO:0000313" key="4">
    <source>
        <dbReference type="Proteomes" id="UP001201812"/>
    </source>
</evidence>
<proteinExistence type="predicted"/>
<evidence type="ECO:0000259" key="2">
    <source>
        <dbReference type="PROSITE" id="PS50020"/>
    </source>
</evidence>
<dbReference type="EMBL" id="JAKKPZ010000019">
    <property type="protein sequence ID" value="KAI1712146.1"/>
    <property type="molecule type" value="Genomic_DNA"/>
</dbReference>
<evidence type="ECO:0000256" key="1">
    <source>
        <dbReference type="SAM" id="MobiDB-lite"/>
    </source>
</evidence>
<keyword evidence="4" id="KW-1185">Reference proteome</keyword>
<accession>A0AAD4MZZ0</accession>
<organism evidence="3 4">
    <name type="scientific">Ditylenchus destructor</name>
    <dbReference type="NCBI Taxonomy" id="166010"/>
    <lineage>
        <taxon>Eukaryota</taxon>
        <taxon>Metazoa</taxon>
        <taxon>Ecdysozoa</taxon>
        <taxon>Nematoda</taxon>
        <taxon>Chromadorea</taxon>
        <taxon>Rhabditida</taxon>
        <taxon>Tylenchina</taxon>
        <taxon>Tylenchomorpha</taxon>
        <taxon>Sphaerularioidea</taxon>
        <taxon>Anguinidae</taxon>
        <taxon>Anguininae</taxon>
        <taxon>Ditylenchus</taxon>
    </lineage>
</organism>
<dbReference type="Proteomes" id="UP001201812">
    <property type="component" value="Unassembled WGS sequence"/>
</dbReference>
<dbReference type="InterPro" id="IPR001202">
    <property type="entry name" value="WW_dom"/>
</dbReference>
<feature type="region of interest" description="Disordered" evidence="1">
    <location>
        <begin position="29"/>
        <end position="54"/>
    </location>
</feature>
<reference evidence="3" key="1">
    <citation type="submission" date="2022-01" db="EMBL/GenBank/DDBJ databases">
        <title>Genome Sequence Resource for Two Populations of Ditylenchus destructor, the Migratory Endoparasitic Phytonematode.</title>
        <authorList>
            <person name="Zhang H."/>
            <person name="Lin R."/>
            <person name="Xie B."/>
        </authorList>
    </citation>
    <scope>NUCLEOTIDE SEQUENCE</scope>
    <source>
        <strain evidence="3">BazhouSP</strain>
    </source>
</reference>
<gene>
    <name evidence="3" type="ORF">DdX_09688</name>
</gene>
<name>A0AAD4MZZ0_9BILA</name>
<feature type="domain" description="WW" evidence="2">
    <location>
        <begin position="101"/>
        <end position="135"/>
    </location>
</feature>
<dbReference type="PROSITE" id="PS50020">
    <property type="entry name" value="WW_DOMAIN_2"/>
    <property type="match status" value="1"/>
</dbReference>
<feature type="compositionally biased region" description="Basic and acidic residues" evidence="1">
    <location>
        <begin position="162"/>
        <end position="183"/>
    </location>
</feature>
<feature type="compositionally biased region" description="Basic and acidic residues" evidence="1">
    <location>
        <begin position="190"/>
        <end position="214"/>
    </location>
</feature>
<dbReference type="AlphaFoldDB" id="A0AAD4MZZ0"/>
<feature type="region of interest" description="Disordered" evidence="1">
    <location>
        <begin position="274"/>
        <end position="299"/>
    </location>
</feature>
<protein>
    <submittedName>
        <fullName evidence="3">WW domain-containing protein</fullName>
    </submittedName>
</protein>
<sequence>MPLPPLLLARLKQRGIIKEQSGVVKPGAEEEVFAESYDKDEDNEEVDTSEKYRGGAPGCPNKYNHYHLCTDFCFDHWREGYSESSLSQKYRAGREKLLKDYPLPPGWREVYDAGMRRHYYWCQATDEVSWLSPKHPKAVISEAAPKVAREMLNGTNAAKRSTSVEKRRDRETDDRDDYRGRSKEQRHRGRDHDRDSRRRKRDESVSDEDRRKESGEDEEPEVEMSERDKLKRAKRRGIDPMDPAAYGDAPKGNWSSGLTSDVKTGVDVTANGPLFQARPLPAPGAILRKNNPNYDKKND</sequence>
<feature type="compositionally biased region" description="Acidic residues" evidence="1">
    <location>
        <begin position="29"/>
        <end position="47"/>
    </location>
</feature>
<evidence type="ECO:0000313" key="3">
    <source>
        <dbReference type="EMBL" id="KAI1712146.1"/>
    </source>
</evidence>
<dbReference type="InterPro" id="IPR036020">
    <property type="entry name" value="WW_dom_sf"/>
</dbReference>
<dbReference type="Gene3D" id="3.40.30.10">
    <property type="entry name" value="Glutaredoxin"/>
    <property type="match status" value="1"/>
</dbReference>
<dbReference type="Gene3D" id="2.20.70.10">
    <property type="match status" value="1"/>
</dbReference>
<comment type="caution">
    <text evidence="3">The sequence shown here is derived from an EMBL/GenBank/DDBJ whole genome shotgun (WGS) entry which is preliminary data.</text>
</comment>
<dbReference type="SUPFAM" id="SSF51045">
    <property type="entry name" value="WW domain"/>
    <property type="match status" value="1"/>
</dbReference>